<feature type="transmembrane region" description="Helical" evidence="1">
    <location>
        <begin position="134"/>
        <end position="154"/>
    </location>
</feature>
<comment type="caution">
    <text evidence="3">The sequence shown here is derived from an EMBL/GenBank/DDBJ whole genome shotgun (WGS) entry which is preliminary data.</text>
</comment>
<feature type="transmembrane region" description="Helical" evidence="1">
    <location>
        <begin position="198"/>
        <end position="218"/>
    </location>
</feature>
<feature type="transmembrane region" description="Helical" evidence="1">
    <location>
        <begin position="64"/>
        <end position="82"/>
    </location>
</feature>
<evidence type="ECO:0000259" key="2">
    <source>
        <dbReference type="Pfam" id="PF02517"/>
    </source>
</evidence>
<keyword evidence="1" id="KW-0472">Membrane</keyword>
<dbReference type="AlphaFoldDB" id="A0A4R7EWH0"/>
<dbReference type="Proteomes" id="UP000295215">
    <property type="component" value="Unassembled WGS sequence"/>
</dbReference>
<feature type="transmembrane region" description="Helical" evidence="1">
    <location>
        <begin position="263"/>
        <end position="284"/>
    </location>
</feature>
<feature type="transmembrane region" description="Helical" evidence="1">
    <location>
        <begin position="102"/>
        <end position="122"/>
    </location>
</feature>
<dbReference type="PANTHER" id="PTHR39430:SF1">
    <property type="entry name" value="PROTEASE"/>
    <property type="match status" value="1"/>
</dbReference>
<protein>
    <recommendedName>
        <fullName evidence="2">CAAX prenyl protease 2/Lysostaphin resistance protein A-like domain-containing protein</fullName>
    </recommendedName>
</protein>
<dbReference type="PANTHER" id="PTHR39430">
    <property type="entry name" value="MEMBRANE-ASSOCIATED PROTEASE-RELATED"/>
    <property type="match status" value="1"/>
</dbReference>
<gene>
    <name evidence="3" type="ORF">C8P70_12244</name>
</gene>
<feature type="transmembrane region" description="Helical" evidence="1">
    <location>
        <begin position="225"/>
        <end position="243"/>
    </location>
</feature>
<organism evidence="3 4">
    <name type="scientific">Myroides indicus</name>
    <dbReference type="NCBI Taxonomy" id="1323422"/>
    <lineage>
        <taxon>Bacteria</taxon>
        <taxon>Pseudomonadati</taxon>
        <taxon>Bacteroidota</taxon>
        <taxon>Flavobacteriia</taxon>
        <taxon>Flavobacteriales</taxon>
        <taxon>Flavobacteriaceae</taxon>
        <taxon>Myroides</taxon>
    </lineage>
</organism>
<keyword evidence="1" id="KW-0812">Transmembrane</keyword>
<dbReference type="OrthoDB" id="2806188at2"/>
<dbReference type="GO" id="GO:0080120">
    <property type="term" value="P:CAAX-box protein maturation"/>
    <property type="evidence" value="ECO:0007669"/>
    <property type="project" value="UniProtKB-ARBA"/>
</dbReference>
<dbReference type="Pfam" id="PF02517">
    <property type="entry name" value="Rce1-like"/>
    <property type="match status" value="1"/>
</dbReference>
<reference evidence="3 4" key="1">
    <citation type="submission" date="2019-03" db="EMBL/GenBank/DDBJ databases">
        <title>Genomic Encyclopedia of Archaeal and Bacterial Type Strains, Phase II (KMG-II): from individual species to whole genera.</title>
        <authorList>
            <person name="Goeker M."/>
        </authorList>
    </citation>
    <scope>NUCLEOTIDE SEQUENCE [LARGE SCALE GENOMIC DNA]</scope>
    <source>
        <strain evidence="3 4">DSM 28213</strain>
    </source>
</reference>
<proteinExistence type="predicted"/>
<sequence>MGYIEQLLKNDKKPKLWQYIPFTVFFLGIMLGNWLIVKLFKVSTNDLISKRIAEVGKNMNFLEMIVPFSFLLLFLIIWVLFVHKQSLLSLTTSRNKVDIKRFVFSFGLWTAVIILGFIYSYWTEPENYIFTFDAQSFFVFLLIAVIFVPIQTSFEEYFMRAYLMQGIGLATRSRAVSLFTTSIIFGLMHSANPEVEQMGWSIMIYYIGTGFFLGVITLMDEGIELALGFHAANNLVGALLVTSNWTAFQTNSLFIDITPVENILISSLLVQILIFLPLLTFIFARVYGWKNWSQHLFGSIKKNN</sequence>
<keyword evidence="1" id="KW-1133">Transmembrane helix</keyword>
<dbReference type="InterPro" id="IPR003675">
    <property type="entry name" value="Rce1/LyrA-like_dom"/>
</dbReference>
<evidence type="ECO:0000313" key="4">
    <source>
        <dbReference type="Proteomes" id="UP000295215"/>
    </source>
</evidence>
<accession>A0A4R7EWH0</accession>
<name>A0A4R7EWH0_9FLAO</name>
<feature type="domain" description="CAAX prenyl protease 2/Lysostaphin resistance protein A-like" evidence="2">
    <location>
        <begin position="136"/>
        <end position="236"/>
    </location>
</feature>
<dbReference type="RefSeq" id="WP_133713173.1">
    <property type="nucleotide sequence ID" value="NZ_SOAG01000022.1"/>
</dbReference>
<keyword evidence="4" id="KW-1185">Reference proteome</keyword>
<dbReference type="EMBL" id="SOAG01000022">
    <property type="protein sequence ID" value="TDS55324.1"/>
    <property type="molecule type" value="Genomic_DNA"/>
</dbReference>
<evidence type="ECO:0000313" key="3">
    <source>
        <dbReference type="EMBL" id="TDS55324.1"/>
    </source>
</evidence>
<dbReference type="GO" id="GO:0004175">
    <property type="term" value="F:endopeptidase activity"/>
    <property type="evidence" value="ECO:0007669"/>
    <property type="project" value="UniProtKB-ARBA"/>
</dbReference>
<evidence type="ECO:0000256" key="1">
    <source>
        <dbReference type="SAM" id="Phobius"/>
    </source>
</evidence>
<feature type="transmembrane region" description="Helical" evidence="1">
    <location>
        <begin position="16"/>
        <end position="37"/>
    </location>
</feature>